<evidence type="ECO:0000256" key="3">
    <source>
        <dbReference type="ARBA" id="ARBA00022692"/>
    </source>
</evidence>
<keyword evidence="6 12" id="KW-0472">Membrane</keyword>
<feature type="transmembrane region" description="Helical" evidence="12">
    <location>
        <begin position="359"/>
        <end position="381"/>
    </location>
</feature>
<feature type="region of interest" description="Disordered" evidence="11">
    <location>
        <begin position="848"/>
        <end position="878"/>
    </location>
</feature>
<feature type="domain" description="Ig-like" evidence="13">
    <location>
        <begin position="235"/>
        <end position="348"/>
    </location>
</feature>
<dbReference type="SMART" id="SM00409">
    <property type="entry name" value="IG"/>
    <property type="match status" value="8"/>
</dbReference>
<evidence type="ECO:0000256" key="2">
    <source>
        <dbReference type="ARBA" id="ARBA00022475"/>
    </source>
</evidence>
<feature type="transmembrane region" description="Helical" evidence="12">
    <location>
        <begin position="784"/>
        <end position="806"/>
    </location>
</feature>
<evidence type="ECO:0000256" key="1">
    <source>
        <dbReference type="ARBA" id="ARBA00004251"/>
    </source>
</evidence>
<keyword evidence="7" id="KW-1015">Disulfide bond</keyword>
<dbReference type="EMBL" id="JACTAM010000003">
    <property type="protein sequence ID" value="KAI2666800.1"/>
    <property type="molecule type" value="Genomic_DNA"/>
</dbReference>
<evidence type="ECO:0000256" key="8">
    <source>
        <dbReference type="ARBA" id="ARBA00023170"/>
    </source>
</evidence>
<feature type="transmembrane region" description="Helical" evidence="12">
    <location>
        <begin position="818"/>
        <end position="839"/>
    </location>
</feature>
<feature type="transmembrane region" description="Helical" evidence="12">
    <location>
        <begin position="1160"/>
        <end position="1182"/>
    </location>
</feature>
<dbReference type="Gene3D" id="2.60.40.10">
    <property type="entry name" value="Immunoglobulins"/>
    <property type="match status" value="8"/>
</dbReference>
<protein>
    <submittedName>
        <fullName evidence="14">Butyrophilin-like protein 2</fullName>
    </submittedName>
</protein>
<comment type="subcellular location">
    <subcellularLocation>
        <location evidence="1">Cell membrane</location>
        <topology evidence="1">Single-pass type I membrane protein</topology>
    </subcellularLocation>
</comment>
<feature type="domain" description="Ig-like" evidence="13">
    <location>
        <begin position="384"/>
        <end position="495"/>
    </location>
</feature>
<keyword evidence="10" id="KW-0393">Immunoglobulin domain</keyword>
<evidence type="ECO:0000256" key="7">
    <source>
        <dbReference type="ARBA" id="ARBA00023157"/>
    </source>
</evidence>
<evidence type="ECO:0000256" key="12">
    <source>
        <dbReference type="SAM" id="Phobius"/>
    </source>
</evidence>
<dbReference type="InterPro" id="IPR003599">
    <property type="entry name" value="Ig_sub"/>
</dbReference>
<feature type="domain" description="Ig-like" evidence="13">
    <location>
        <begin position="936"/>
        <end position="1033"/>
    </location>
</feature>
<keyword evidence="3 12" id="KW-0812">Transmembrane</keyword>
<sequence>MIVKGPSGPLVAPLGSSVVLPCSVDELLSVEGLEVEWRRTDSDTLVHLFQDGETQTGVQQEDYQDRAHFFTEEIQRGNFSLRLDDLRSEDEGRYTCTVYIQQESGETVVEIKVDGVERLRVSGSSRSISAYVGEDVTLSCSVDSHITPEDLEVSWKKTDEDEDIVVLLYQNNEAFPEASVERYRDRVEFFTAEIPKGNFSLRLKSVRTEDKGVYMCKVSAGGLSANTTVELERLERLRVSGSSRSISAYVSEDITLSCSVNSHIPSKNLEVSWMKTDEDEDIVVLLYQNNETSPEASDERYRDRVEFFTAEIPKGNFSLRLKSVRTKDKGVYMCEVSAGGLSANTTVELERLGFSVSHIMVLILCISASGSALLLFCLIYCRSPTKGFYGQHTYNHYFNMGSSVVLPCHVDECLLKKEVKVEWRRKDTRTLVHLYQDGESQSHQDYQDRAHFFTDEIQHGNFSLRLDKLRAEDAGEYICKVYCDLFTVTRTTETSLVPQFKVKDSSDNQTVPLGDSVILPCQVDKSLLQKSLKVEWRRTDSETLVHLYEDGESRPKKQHKKYHQRAHFITDEIKDGNFSIRLEKVRAEDAGEYACKVYSDQDCVHSADAGVEILRFDVKCSRHTLAPLGCSVVLPCYGDMPSTTEGLRVEWRKKDLEHLVHLYEDGESRAEAQQEDYQDRAHFFTDQIQHGNFSLRLDNLRTEDEGQYTCTVYSQQRSVFSAETNLEMKLLVLVRLIGKLNKQITATFYVLAGITFNVLPSIQFILLFFAFGSGQGEFLRLVPMYLFGSVGVVLLNSVALMTELILKTVNGKGVIGDMRIIVFSSEFIFTLCLMILMIIEPSAGSQNQESQNTAAAASDETPASGSNQNQNPAESHEMKPLLNEQNQENSRNDVAEENQPNSVMHRTNCVLMSVLLMITDGLIVKGPSGPLVAPLGSSVVLPCSVDQLLSVEGLEVEWRRTDSDTLVHLFQDGETQTGVQQEDYLDRAHFFSEEIQRGNFSLRLDDLRSEDEGQYTCTVYIQQESGETVVEIKVDGVERLRVSGLSRSISASVGKDVTLRCSVDSHITSEDLKVSWKKTDENIQVLLYQNNKTSPEASDERYRDRVEFFTAEIPKGNFSLRLKSVRTEDKGVYMCEVSAGGLSANTTVELERLGFSVSHIIMLILCISASGSALLLFCLIYCRSPTKEYIVT</sequence>
<dbReference type="InterPro" id="IPR013783">
    <property type="entry name" value="Ig-like_fold"/>
</dbReference>
<dbReference type="SMART" id="SM00406">
    <property type="entry name" value="IGv"/>
    <property type="match status" value="8"/>
</dbReference>
<keyword evidence="5 12" id="KW-1133">Transmembrane helix</keyword>
<reference evidence="14 15" key="1">
    <citation type="submission" date="2022-01" db="EMBL/GenBank/DDBJ databases">
        <title>A high-quality chromosome-level genome assembly of rohu carp, Labeo rohita.</title>
        <authorList>
            <person name="Arick M.A. II"/>
            <person name="Hsu C.-Y."/>
            <person name="Magbanua Z."/>
            <person name="Pechanova O."/>
            <person name="Grover C."/>
            <person name="Miller E."/>
            <person name="Thrash A."/>
            <person name="Ezzel L."/>
            <person name="Alam S."/>
            <person name="Benzie J."/>
            <person name="Hamilton M."/>
            <person name="Karsi A."/>
            <person name="Lawrence M.L."/>
            <person name="Peterson D.G."/>
        </authorList>
    </citation>
    <scope>NUCLEOTIDE SEQUENCE [LARGE SCALE GENOMIC DNA]</scope>
    <source>
        <strain evidence="15">BAU-BD-2019</strain>
        <tissue evidence="14">Blood</tissue>
    </source>
</reference>
<comment type="caution">
    <text evidence="14">The sequence shown here is derived from an EMBL/GenBank/DDBJ whole genome shotgun (WGS) entry which is preliminary data.</text>
</comment>
<organism evidence="14 15">
    <name type="scientific">Labeo rohita</name>
    <name type="common">Indian major carp</name>
    <name type="synonym">Cyprinus rohita</name>
    <dbReference type="NCBI Taxonomy" id="84645"/>
    <lineage>
        <taxon>Eukaryota</taxon>
        <taxon>Metazoa</taxon>
        <taxon>Chordata</taxon>
        <taxon>Craniata</taxon>
        <taxon>Vertebrata</taxon>
        <taxon>Euteleostomi</taxon>
        <taxon>Actinopterygii</taxon>
        <taxon>Neopterygii</taxon>
        <taxon>Teleostei</taxon>
        <taxon>Ostariophysi</taxon>
        <taxon>Cypriniformes</taxon>
        <taxon>Cyprinidae</taxon>
        <taxon>Labeoninae</taxon>
        <taxon>Labeonini</taxon>
        <taxon>Labeo</taxon>
    </lineage>
</organism>
<keyword evidence="4" id="KW-0732">Signal</keyword>
<dbReference type="SMART" id="SM00408">
    <property type="entry name" value="IGc2"/>
    <property type="match status" value="8"/>
</dbReference>
<feature type="domain" description="Ig-like" evidence="13">
    <location>
        <begin position="498"/>
        <end position="612"/>
    </location>
</feature>
<feature type="compositionally biased region" description="Polar residues" evidence="11">
    <location>
        <begin position="848"/>
        <end position="873"/>
    </location>
</feature>
<dbReference type="InterPro" id="IPR013106">
    <property type="entry name" value="Ig_V-set"/>
</dbReference>
<feature type="domain" description="Ig-like" evidence="13">
    <location>
        <begin position="15"/>
        <end position="112"/>
    </location>
</feature>
<keyword evidence="9" id="KW-0325">Glycoprotein</keyword>
<accession>A0ABQ8MVD2</accession>
<dbReference type="PANTHER" id="PTHR25466">
    <property type="entry name" value="T-LYMPHOCYTE ACTIVATION ANTIGEN"/>
    <property type="match status" value="1"/>
</dbReference>
<evidence type="ECO:0000256" key="10">
    <source>
        <dbReference type="ARBA" id="ARBA00023319"/>
    </source>
</evidence>
<dbReference type="Pfam" id="PF07686">
    <property type="entry name" value="V-set"/>
    <property type="match status" value="8"/>
</dbReference>
<evidence type="ECO:0000256" key="11">
    <source>
        <dbReference type="SAM" id="MobiDB-lite"/>
    </source>
</evidence>
<evidence type="ECO:0000313" key="15">
    <source>
        <dbReference type="Proteomes" id="UP000830375"/>
    </source>
</evidence>
<proteinExistence type="predicted"/>
<keyword evidence="2" id="KW-1003">Cell membrane</keyword>
<dbReference type="InterPro" id="IPR036179">
    <property type="entry name" value="Ig-like_dom_sf"/>
</dbReference>
<dbReference type="PROSITE" id="PS50835">
    <property type="entry name" value="IG_LIKE"/>
    <property type="match status" value="8"/>
</dbReference>
<evidence type="ECO:0000313" key="14">
    <source>
        <dbReference type="EMBL" id="KAI2666800.1"/>
    </source>
</evidence>
<dbReference type="InterPro" id="IPR003598">
    <property type="entry name" value="Ig_sub2"/>
</dbReference>
<gene>
    <name evidence="14" type="ORF">H4Q32_026500</name>
</gene>
<dbReference type="InterPro" id="IPR007110">
    <property type="entry name" value="Ig-like_dom"/>
</dbReference>
<feature type="domain" description="Ig-like" evidence="13">
    <location>
        <begin position="1038"/>
        <end position="1149"/>
    </location>
</feature>
<evidence type="ECO:0000256" key="6">
    <source>
        <dbReference type="ARBA" id="ARBA00023136"/>
    </source>
</evidence>
<evidence type="ECO:0000256" key="4">
    <source>
        <dbReference type="ARBA" id="ARBA00022729"/>
    </source>
</evidence>
<evidence type="ECO:0000256" key="9">
    <source>
        <dbReference type="ARBA" id="ARBA00023180"/>
    </source>
</evidence>
<keyword evidence="8" id="KW-0675">Receptor</keyword>
<feature type="transmembrane region" description="Helical" evidence="12">
    <location>
        <begin position="748"/>
        <end position="772"/>
    </location>
</feature>
<dbReference type="InterPro" id="IPR051713">
    <property type="entry name" value="T-cell_Activation_Regulation"/>
</dbReference>
<dbReference type="SUPFAM" id="SSF48726">
    <property type="entry name" value="Immunoglobulin"/>
    <property type="match status" value="8"/>
</dbReference>
<keyword evidence="15" id="KW-1185">Reference proteome</keyword>
<evidence type="ECO:0000256" key="5">
    <source>
        <dbReference type="ARBA" id="ARBA00022989"/>
    </source>
</evidence>
<name>A0ABQ8MVD2_LABRO</name>
<dbReference type="Proteomes" id="UP000830375">
    <property type="component" value="Unassembled WGS sequence"/>
</dbReference>
<dbReference type="PANTHER" id="PTHR25466:SF14">
    <property type="entry name" value="BUTYROPHILIN SUBFAMILY 2 MEMBER A2-LIKE-RELATED"/>
    <property type="match status" value="1"/>
</dbReference>
<feature type="domain" description="Ig-like" evidence="13">
    <location>
        <begin position="629"/>
        <end position="727"/>
    </location>
</feature>
<feature type="domain" description="Ig-like" evidence="13">
    <location>
        <begin position="117"/>
        <end position="230"/>
    </location>
</feature>
<evidence type="ECO:0000259" key="13">
    <source>
        <dbReference type="PROSITE" id="PS50835"/>
    </source>
</evidence>